<reference evidence="8 9" key="1">
    <citation type="submission" date="2016-04" db="EMBL/GenBank/DDBJ databases">
        <title>Complete genome sequence of Dokdonella koreensis DS-123T.</title>
        <authorList>
            <person name="Kim J.F."/>
            <person name="Lee H."/>
            <person name="Kwak M.-J."/>
        </authorList>
    </citation>
    <scope>NUCLEOTIDE SEQUENCE [LARGE SCALE GENOMIC DNA]</scope>
    <source>
        <strain evidence="8 9">DS-123</strain>
    </source>
</reference>
<evidence type="ECO:0000313" key="9">
    <source>
        <dbReference type="Proteomes" id="UP000076830"/>
    </source>
</evidence>
<dbReference type="GO" id="GO:0140359">
    <property type="term" value="F:ABC-type transporter activity"/>
    <property type="evidence" value="ECO:0007669"/>
    <property type="project" value="InterPro"/>
</dbReference>
<dbReference type="AlphaFoldDB" id="A0A161HRS8"/>
<organism evidence="8 9">
    <name type="scientific">Dokdonella koreensis DS-123</name>
    <dbReference type="NCBI Taxonomy" id="1300342"/>
    <lineage>
        <taxon>Bacteria</taxon>
        <taxon>Pseudomonadati</taxon>
        <taxon>Pseudomonadota</taxon>
        <taxon>Gammaproteobacteria</taxon>
        <taxon>Lysobacterales</taxon>
        <taxon>Rhodanobacteraceae</taxon>
        <taxon>Dokdonella</taxon>
    </lineage>
</organism>
<keyword evidence="5 6" id="KW-0472">Membrane</keyword>
<dbReference type="PANTHER" id="PTHR30294">
    <property type="entry name" value="MEMBRANE COMPONENT OF ABC TRANSPORTER YHHJ-RELATED"/>
    <property type="match status" value="1"/>
</dbReference>
<dbReference type="GO" id="GO:0005886">
    <property type="term" value="C:plasma membrane"/>
    <property type="evidence" value="ECO:0007669"/>
    <property type="project" value="UniProtKB-SubCell"/>
</dbReference>
<dbReference type="OrthoDB" id="9794512at2"/>
<keyword evidence="2" id="KW-1003">Cell membrane</keyword>
<evidence type="ECO:0000259" key="7">
    <source>
        <dbReference type="Pfam" id="PF12698"/>
    </source>
</evidence>
<dbReference type="InterPro" id="IPR051449">
    <property type="entry name" value="ABC-2_transporter_component"/>
</dbReference>
<name>A0A161HRS8_9GAMM</name>
<gene>
    <name evidence="8" type="ORF">I596_3433</name>
</gene>
<feature type="transmembrane region" description="Helical" evidence="6">
    <location>
        <begin position="113"/>
        <end position="134"/>
    </location>
</feature>
<keyword evidence="9" id="KW-1185">Reference proteome</keyword>
<evidence type="ECO:0000256" key="3">
    <source>
        <dbReference type="ARBA" id="ARBA00022692"/>
    </source>
</evidence>
<evidence type="ECO:0000313" key="8">
    <source>
        <dbReference type="EMBL" id="ANB19422.1"/>
    </source>
</evidence>
<dbReference type="Proteomes" id="UP000076830">
    <property type="component" value="Chromosome"/>
</dbReference>
<sequence>MSTGLIATNEWRRQAVQAFAWGLAAAVLALMAWQFLVALGAYLQIAPKLGALPNAPGVTDLVAIPLLRSFSNLLLLVVPLLTMRTFAGERQLRTLPLLLAAGAGDLRIVLGKFLGTLPLALILIALVAAMPLSLAFGTTLDLGKLAAAALGLTLFAAALVAIGIACSAWVAQPALAAGLAVAIGGALSVLDLGARFEGIGNSAINWFALPTHLEPFLRGIVASVDIAYFLLICAVALALATRRLQRLRQAP</sequence>
<protein>
    <submittedName>
        <fullName evidence="8">ABC transporter permease</fullName>
    </submittedName>
</protein>
<evidence type="ECO:0000256" key="6">
    <source>
        <dbReference type="SAM" id="Phobius"/>
    </source>
</evidence>
<dbReference type="EMBL" id="CP015249">
    <property type="protein sequence ID" value="ANB19422.1"/>
    <property type="molecule type" value="Genomic_DNA"/>
</dbReference>
<feature type="transmembrane region" description="Helical" evidence="6">
    <location>
        <begin position="20"/>
        <end position="42"/>
    </location>
</feature>
<dbReference type="PANTHER" id="PTHR30294:SF29">
    <property type="entry name" value="MULTIDRUG ABC TRANSPORTER PERMEASE YBHS-RELATED"/>
    <property type="match status" value="1"/>
</dbReference>
<feature type="transmembrane region" description="Helical" evidence="6">
    <location>
        <begin position="216"/>
        <end position="240"/>
    </location>
</feature>
<keyword evidence="3 6" id="KW-0812">Transmembrane</keyword>
<keyword evidence="4 6" id="KW-1133">Transmembrane helix</keyword>
<dbReference type="RefSeq" id="WP_067650264.1">
    <property type="nucleotide sequence ID" value="NZ_CP015249.1"/>
</dbReference>
<accession>A0A161HRS8</accession>
<feature type="transmembrane region" description="Helical" evidence="6">
    <location>
        <begin position="62"/>
        <end position="83"/>
    </location>
</feature>
<evidence type="ECO:0000256" key="4">
    <source>
        <dbReference type="ARBA" id="ARBA00022989"/>
    </source>
</evidence>
<dbReference type="KEGG" id="dko:I596_3433"/>
<feature type="transmembrane region" description="Helical" evidence="6">
    <location>
        <begin position="177"/>
        <end position="196"/>
    </location>
</feature>
<evidence type="ECO:0000256" key="5">
    <source>
        <dbReference type="ARBA" id="ARBA00023136"/>
    </source>
</evidence>
<comment type="subcellular location">
    <subcellularLocation>
        <location evidence="1">Cell membrane</location>
        <topology evidence="1">Multi-pass membrane protein</topology>
    </subcellularLocation>
</comment>
<feature type="domain" description="ABC-2 type transporter transmembrane" evidence="7">
    <location>
        <begin position="73"/>
        <end position="193"/>
    </location>
</feature>
<proteinExistence type="predicted"/>
<dbReference type="STRING" id="1300342.I596_3433"/>
<evidence type="ECO:0000256" key="1">
    <source>
        <dbReference type="ARBA" id="ARBA00004651"/>
    </source>
</evidence>
<evidence type="ECO:0000256" key="2">
    <source>
        <dbReference type="ARBA" id="ARBA00022475"/>
    </source>
</evidence>
<dbReference type="Pfam" id="PF12698">
    <property type="entry name" value="ABC2_membrane_3"/>
    <property type="match status" value="1"/>
</dbReference>
<feature type="transmembrane region" description="Helical" evidence="6">
    <location>
        <begin position="146"/>
        <end position="170"/>
    </location>
</feature>
<dbReference type="InterPro" id="IPR013525">
    <property type="entry name" value="ABC2_TM"/>
</dbReference>